<keyword evidence="2" id="KW-0723">Serine/threonine-protein kinase</keyword>
<organism evidence="11 12">
    <name type="scientific">Acaromyces ingoldii</name>
    <dbReference type="NCBI Taxonomy" id="215250"/>
    <lineage>
        <taxon>Eukaryota</taxon>
        <taxon>Fungi</taxon>
        <taxon>Dikarya</taxon>
        <taxon>Basidiomycota</taxon>
        <taxon>Ustilaginomycotina</taxon>
        <taxon>Exobasidiomycetes</taxon>
        <taxon>Exobasidiales</taxon>
        <taxon>Cryptobasidiaceae</taxon>
        <taxon>Acaromyces</taxon>
    </lineage>
</organism>
<dbReference type="PROSITE" id="PS50011">
    <property type="entry name" value="PROTEIN_KINASE_DOM"/>
    <property type="match status" value="1"/>
</dbReference>
<dbReference type="GO" id="GO:0004674">
    <property type="term" value="F:protein serine/threonine kinase activity"/>
    <property type="evidence" value="ECO:0007669"/>
    <property type="project" value="UniProtKB-KW"/>
</dbReference>
<dbReference type="InParanoid" id="A0A316YEH9"/>
<dbReference type="RefSeq" id="XP_025375178.1">
    <property type="nucleotide sequence ID" value="XM_025518300.1"/>
</dbReference>
<dbReference type="InterPro" id="IPR000719">
    <property type="entry name" value="Prot_kinase_dom"/>
</dbReference>
<evidence type="ECO:0000313" key="11">
    <source>
        <dbReference type="EMBL" id="PWN87980.1"/>
    </source>
</evidence>
<dbReference type="EC" id="2.7.11.1" evidence="1"/>
<protein>
    <recommendedName>
        <fullName evidence="1">non-specific serine/threonine protein kinase</fullName>
        <ecNumber evidence="1">2.7.11.1</ecNumber>
    </recommendedName>
</protein>
<dbReference type="GO" id="GO:0005737">
    <property type="term" value="C:cytoplasm"/>
    <property type="evidence" value="ECO:0007669"/>
    <property type="project" value="TreeGrafter"/>
</dbReference>
<evidence type="ECO:0000313" key="12">
    <source>
        <dbReference type="Proteomes" id="UP000245768"/>
    </source>
</evidence>
<comment type="catalytic activity">
    <reaction evidence="7">
        <text>L-threonyl-[protein] + ATP = O-phospho-L-threonyl-[protein] + ADP + H(+)</text>
        <dbReference type="Rhea" id="RHEA:46608"/>
        <dbReference type="Rhea" id="RHEA-COMP:11060"/>
        <dbReference type="Rhea" id="RHEA-COMP:11605"/>
        <dbReference type="ChEBI" id="CHEBI:15378"/>
        <dbReference type="ChEBI" id="CHEBI:30013"/>
        <dbReference type="ChEBI" id="CHEBI:30616"/>
        <dbReference type="ChEBI" id="CHEBI:61977"/>
        <dbReference type="ChEBI" id="CHEBI:456216"/>
        <dbReference type="EC" id="2.7.11.1"/>
    </reaction>
</comment>
<keyword evidence="5 11" id="KW-0418">Kinase</keyword>
<keyword evidence="4" id="KW-0547">Nucleotide-binding</keyword>
<name>A0A316YEH9_9BASI</name>
<proteinExistence type="predicted"/>
<dbReference type="Gene3D" id="1.10.510.10">
    <property type="entry name" value="Transferase(Phosphotransferase) domain 1"/>
    <property type="match status" value="1"/>
</dbReference>
<evidence type="ECO:0000256" key="5">
    <source>
        <dbReference type="ARBA" id="ARBA00022777"/>
    </source>
</evidence>
<dbReference type="PANTHER" id="PTHR24343:SF541">
    <property type="entry name" value="SERINE_THREONINE-PROTEIN KINASE SKS1-RELATED"/>
    <property type="match status" value="1"/>
</dbReference>
<sequence length="459" mass="51613">MQQSLRRRAPGLRIAGDRFECIAVLGSSPFSMVYLARGIPQSPGLVDSFSSSSSSTSSQHNQFAIKCLDKISCDDIQRNCQKREASLHATVSHHPSVVTLLEVIDREADKYLYLVLEHCPDGDLFNMIAMQERYTTAWQEDTGSAIGLGIELEPDGADTHEQREGLQADQYNGNHEGQRGRQHQDEERARTELESLIKHVFAQIIDSVKYCHSQGIFHRDLKPENILCLEGGTKVVLADFGLATSETRSKDLGCGSAIYKSPDSFGGIDNEMSDYDTAANDVWALGVLLINLICRRNPWKQATMSDTTFREYVRRPDVLLDILPLSQQMYEVLIRVLTVHEDERCSLDELASMVDSLESFIVPDKVERRRPLDEPKSASMSPDPVMSWNRGRREQQRERANSKDRLYSRGARRGSQLDIEQAAEFVEERLQPSGEVGNTFPLIPVRLHRISSVGSTAEN</sequence>
<keyword evidence="12" id="KW-1185">Reference proteome</keyword>
<feature type="compositionally biased region" description="Basic and acidic residues" evidence="9">
    <location>
        <begin position="391"/>
        <end position="407"/>
    </location>
</feature>
<evidence type="ECO:0000259" key="10">
    <source>
        <dbReference type="PROSITE" id="PS50011"/>
    </source>
</evidence>
<keyword evidence="3" id="KW-0808">Transferase</keyword>
<dbReference type="PANTHER" id="PTHR24343">
    <property type="entry name" value="SERINE/THREONINE KINASE"/>
    <property type="match status" value="1"/>
</dbReference>
<gene>
    <name evidence="11" type="ORF">FA10DRAFT_181415</name>
</gene>
<evidence type="ECO:0000256" key="7">
    <source>
        <dbReference type="ARBA" id="ARBA00047899"/>
    </source>
</evidence>
<accession>A0A316YEH9</accession>
<dbReference type="OrthoDB" id="541276at2759"/>
<comment type="catalytic activity">
    <reaction evidence="8">
        <text>L-seryl-[protein] + ATP = O-phospho-L-seryl-[protein] + ADP + H(+)</text>
        <dbReference type="Rhea" id="RHEA:17989"/>
        <dbReference type="Rhea" id="RHEA-COMP:9863"/>
        <dbReference type="Rhea" id="RHEA-COMP:11604"/>
        <dbReference type="ChEBI" id="CHEBI:15378"/>
        <dbReference type="ChEBI" id="CHEBI:29999"/>
        <dbReference type="ChEBI" id="CHEBI:30616"/>
        <dbReference type="ChEBI" id="CHEBI:83421"/>
        <dbReference type="ChEBI" id="CHEBI:456216"/>
        <dbReference type="EC" id="2.7.11.1"/>
    </reaction>
</comment>
<dbReference type="PROSITE" id="PS00108">
    <property type="entry name" value="PROTEIN_KINASE_ST"/>
    <property type="match status" value="1"/>
</dbReference>
<dbReference type="GO" id="GO:0005634">
    <property type="term" value="C:nucleus"/>
    <property type="evidence" value="ECO:0007669"/>
    <property type="project" value="TreeGrafter"/>
</dbReference>
<evidence type="ECO:0000256" key="4">
    <source>
        <dbReference type="ARBA" id="ARBA00022741"/>
    </source>
</evidence>
<dbReference type="SMART" id="SM00220">
    <property type="entry name" value="S_TKc"/>
    <property type="match status" value="1"/>
</dbReference>
<dbReference type="GeneID" id="37040216"/>
<dbReference type="AlphaFoldDB" id="A0A316YEH9"/>
<dbReference type="GO" id="GO:0005524">
    <property type="term" value="F:ATP binding"/>
    <property type="evidence" value="ECO:0007669"/>
    <property type="project" value="UniProtKB-KW"/>
</dbReference>
<dbReference type="InterPro" id="IPR008271">
    <property type="entry name" value="Ser/Thr_kinase_AS"/>
</dbReference>
<reference evidence="11 12" key="1">
    <citation type="journal article" date="2018" name="Mol. Biol. Evol.">
        <title>Broad Genomic Sampling Reveals a Smut Pathogenic Ancestry of the Fungal Clade Ustilaginomycotina.</title>
        <authorList>
            <person name="Kijpornyongpan T."/>
            <person name="Mondo S.J."/>
            <person name="Barry K."/>
            <person name="Sandor L."/>
            <person name="Lee J."/>
            <person name="Lipzen A."/>
            <person name="Pangilinan J."/>
            <person name="LaButti K."/>
            <person name="Hainaut M."/>
            <person name="Henrissat B."/>
            <person name="Grigoriev I.V."/>
            <person name="Spatafora J.W."/>
            <person name="Aime M.C."/>
        </authorList>
    </citation>
    <scope>NUCLEOTIDE SEQUENCE [LARGE SCALE GENOMIC DNA]</scope>
    <source>
        <strain evidence="11 12">MCA 4198</strain>
    </source>
</reference>
<dbReference type="FunCoup" id="A0A316YEH9">
    <property type="interactions" value="208"/>
</dbReference>
<dbReference type="EMBL" id="KZ819639">
    <property type="protein sequence ID" value="PWN87980.1"/>
    <property type="molecule type" value="Genomic_DNA"/>
</dbReference>
<evidence type="ECO:0000256" key="6">
    <source>
        <dbReference type="ARBA" id="ARBA00022840"/>
    </source>
</evidence>
<evidence type="ECO:0000256" key="1">
    <source>
        <dbReference type="ARBA" id="ARBA00012513"/>
    </source>
</evidence>
<dbReference type="Proteomes" id="UP000245768">
    <property type="component" value="Unassembled WGS sequence"/>
</dbReference>
<evidence type="ECO:0000256" key="3">
    <source>
        <dbReference type="ARBA" id="ARBA00022679"/>
    </source>
</evidence>
<evidence type="ECO:0000256" key="2">
    <source>
        <dbReference type="ARBA" id="ARBA00022527"/>
    </source>
</evidence>
<feature type="compositionally biased region" description="Basic and acidic residues" evidence="9">
    <location>
        <begin position="176"/>
        <end position="189"/>
    </location>
</feature>
<keyword evidence="6" id="KW-0067">ATP-binding</keyword>
<feature type="region of interest" description="Disordered" evidence="9">
    <location>
        <begin position="168"/>
        <end position="189"/>
    </location>
</feature>
<dbReference type="Pfam" id="PF00069">
    <property type="entry name" value="Pkinase"/>
    <property type="match status" value="2"/>
</dbReference>
<evidence type="ECO:0000256" key="9">
    <source>
        <dbReference type="SAM" id="MobiDB-lite"/>
    </source>
</evidence>
<dbReference type="STRING" id="215250.A0A316YEH9"/>
<feature type="region of interest" description="Disordered" evidence="9">
    <location>
        <begin position="368"/>
        <end position="413"/>
    </location>
</feature>
<evidence type="ECO:0000256" key="8">
    <source>
        <dbReference type="ARBA" id="ARBA00048679"/>
    </source>
</evidence>
<dbReference type="Gene3D" id="3.30.200.20">
    <property type="entry name" value="Phosphorylase Kinase, domain 1"/>
    <property type="match status" value="1"/>
</dbReference>
<dbReference type="InterPro" id="IPR011009">
    <property type="entry name" value="Kinase-like_dom_sf"/>
</dbReference>
<feature type="domain" description="Protein kinase" evidence="10">
    <location>
        <begin position="19"/>
        <end position="361"/>
    </location>
</feature>
<dbReference type="SUPFAM" id="SSF56112">
    <property type="entry name" value="Protein kinase-like (PK-like)"/>
    <property type="match status" value="1"/>
</dbReference>